<evidence type="ECO:0000256" key="2">
    <source>
        <dbReference type="ARBA" id="ARBA00023157"/>
    </source>
</evidence>
<dbReference type="SUPFAM" id="SSF49854">
    <property type="entry name" value="Spermadhesin, CUB domain"/>
    <property type="match status" value="3"/>
</dbReference>
<feature type="domain" description="CUB" evidence="4">
    <location>
        <begin position="283"/>
        <end position="352"/>
    </location>
</feature>
<comment type="caution">
    <text evidence="5">The sequence shown here is derived from an EMBL/GenBank/DDBJ whole genome shotgun (WGS) entry which is preliminary data.</text>
</comment>
<keyword evidence="2" id="KW-1015">Disulfide bond</keyword>
<comment type="caution">
    <text evidence="3">Lacks conserved residue(s) required for the propagation of feature annotation.</text>
</comment>
<evidence type="ECO:0000313" key="5">
    <source>
        <dbReference type="EMBL" id="EJW82607.1"/>
    </source>
</evidence>
<evidence type="ECO:0000259" key="4">
    <source>
        <dbReference type="PROSITE" id="PS01180"/>
    </source>
</evidence>
<keyword evidence="1" id="KW-0677">Repeat</keyword>
<dbReference type="EMBL" id="ADBV01002761">
    <property type="protein sequence ID" value="EJW82607.1"/>
    <property type="molecule type" value="Genomic_DNA"/>
</dbReference>
<dbReference type="SMART" id="SM00042">
    <property type="entry name" value="CUB"/>
    <property type="match status" value="2"/>
</dbReference>
<reference evidence="6" key="1">
    <citation type="submission" date="2012-08" db="EMBL/GenBank/DDBJ databases">
        <title>The Genome Sequence of Wuchereria bancrofti.</title>
        <authorList>
            <person name="Nutman T.B."/>
            <person name="Fink D.L."/>
            <person name="Russ C."/>
            <person name="Young S."/>
            <person name="Zeng Q."/>
            <person name="Koehrsen M."/>
            <person name="Alvarado L."/>
            <person name="Berlin A."/>
            <person name="Chapman S.B."/>
            <person name="Chen Z."/>
            <person name="Freedman E."/>
            <person name="Gellesch M."/>
            <person name="Goldberg J."/>
            <person name="Griggs A."/>
            <person name="Gujja S."/>
            <person name="Heilman E.R."/>
            <person name="Heiman D."/>
            <person name="Hepburn T."/>
            <person name="Howarth C."/>
            <person name="Jen D."/>
            <person name="Larson L."/>
            <person name="Lewis B."/>
            <person name="Mehta T."/>
            <person name="Park D."/>
            <person name="Pearson M."/>
            <person name="Roberts A."/>
            <person name="Saif S."/>
            <person name="Shea T."/>
            <person name="Shenoy N."/>
            <person name="Sisk P."/>
            <person name="Stolte C."/>
            <person name="Sykes S."/>
            <person name="Walk T."/>
            <person name="White J."/>
            <person name="Yandava C."/>
            <person name="Haas B."/>
            <person name="Henn M.R."/>
            <person name="Nusbaum C."/>
            <person name="Birren B."/>
        </authorList>
    </citation>
    <scope>NUCLEOTIDE SEQUENCE [LARGE SCALE GENOMIC DNA]</scope>
    <source>
        <strain evidence="6">NA</strain>
    </source>
</reference>
<dbReference type="InterPro" id="IPR035914">
    <property type="entry name" value="Sperma_CUB_dom_sf"/>
</dbReference>
<protein>
    <recommendedName>
        <fullName evidence="4">CUB domain-containing protein</fullName>
    </recommendedName>
</protein>
<dbReference type="AlphaFoldDB" id="J9EZH8"/>
<dbReference type="CDD" id="cd00041">
    <property type="entry name" value="CUB"/>
    <property type="match status" value="3"/>
</dbReference>
<evidence type="ECO:0000256" key="3">
    <source>
        <dbReference type="PROSITE-ProRule" id="PRU00059"/>
    </source>
</evidence>
<dbReference type="Gene3D" id="2.60.120.290">
    <property type="entry name" value="Spermadhesin, CUB domain"/>
    <property type="match status" value="3"/>
</dbReference>
<feature type="domain" description="CUB" evidence="4">
    <location>
        <begin position="159"/>
        <end position="281"/>
    </location>
</feature>
<gene>
    <name evidence="5" type="ORF">WUBG_06483</name>
</gene>
<feature type="non-terminal residue" evidence="5">
    <location>
        <position position="352"/>
    </location>
</feature>
<feature type="domain" description="CUB" evidence="4">
    <location>
        <begin position="36"/>
        <end position="155"/>
    </location>
</feature>
<proteinExistence type="predicted"/>
<name>J9EZH8_WUCBA</name>
<dbReference type="Proteomes" id="UP000004810">
    <property type="component" value="Unassembled WGS sequence"/>
</dbReference>
<dbReference type="PANTHER" id="PTHR24251">
    <property type="entry name" value="OVOCHYMASE-RELATED"/>
    <property type="match status" value="1"/>
</dbReference>
<sequence length="352" mass="39091">MLSSFCKHKDVGTEELFSSEEAITIFFMTDRNRGVCQSFDYIPIALSVFDRIIQSPNYPNEYNKNLSCSWSIMLESSRPILAKFLTMDIEESPSCKKDGITLHSSPIYADGSANDRLCGSLSGWNKTFSNGRVFIGFTTDSNTTGKGFQLQLKEQIHDCSSDRLILTEGDLPKVLTSPGFPKTSPNSLDCIWTISAPSGHRIKFTVDPISFNLEDSSVEDVCSGNYLEIRDGPSKLSPLVGRYCGKEPPSTIFSTGSYLNIQYQTDSFVHFSGWNATYEIASCGGSVVIPMNGSRVIISPNYPEPYPSQATCDWTVVAPRGHYVNATFDHLWILFTENCTEDSIALRERDNA</sequence>
<evidence type="ECO:0000313" key="6">
    <source>
        <dbReference type="Proteomes" id="UP000004810"/>
    </source>
</evidence>
<dbReference type="Pfam" id="PF00431">
    <property type="entry name" value="CUB"/>
    <property type="match status" value="3"/>
</dbReference>
<dbReference type="InterPro" id="IPR000859">
    <property type="entry name" value="CUB_dom"/>
</dbReference>
<accession>J9EZH8</accession>
<organism evidence="5 6">
    <name type="scientific">Wuchereria bancrofti</name>
    <dbReference type="NCBI Taxonomy" id="6293"/>
    <lineage>
        <taxon>Eukaryota</taxon>
        <taxon>Metazoa</taxon>
        <taxon>Ecdysozoa</taxon>
        <taxon>Nematoda</taxon>
        <taxon>Chromadorea</taxon>
        <taxon>Rhabditida</taxon>
        <taxon>Spirurina</taxon>
        <taxon>Spiruromorpha</taxon>
        <taxon>Filarioidea</taxon>
        <taxon>Onchocercidae</taxon>
        <taxon>Wuchereria</taxon>
    </lineage>
</organism>
<dbReference type="FunFam" id="2.60.120.290:FF:000013">
    <property type="entry name" value="Membrane frizzled-related protein"/>
    <property type="match status" value="1"/>
</dbReference>
<dbReference type="PROSITE" id="PS01180">
    <property type="entry name" value="CUB"/>
    <property type="match status" value="3"/>
</dbReference>
<evidence type="ECO:0000256" key="1">
    <source>
        <dbReference type="ARBA" id="ARBA00022737"/>
    </source>
</evidence>